<feature type="compositionally biased region" description="Acidic residues" evidence="1">
    <location>
        <begin position="231"/>
        <end position="240"/>
    </location>
</feature>
<feature type="compositionally biased region" description="Basic and acidic residues" evidence="1">
    <location>
        <begin position="564"/>
        <end position="581"/>
    </location>
</feature>
<comment type="caution">
    <text evidence="2">The sequence shown here is derived from an EMBL/GenBank/DDBJ whole genome shotgun (WGS) entry which is preliminary data.</text>
</comment>
<dbReference type="Proteomes" id="UP001054902">
    <property type="component" value="Unassembled WGS sequence"/>
</dbReference>
<feature type="region of interest" description="Disordered" evidence="1">
    <location>
        <begin position="1"/>
        <end position="49"/>
    </location>
</feature>
<feature type="compositionally biased region" description="Basic residues" evidence="1">
    <location>
        <begin position="82"/>
        <end position="92"/>
    </location>
</feature>
<reference evidence="2 3" key="1">
    <citation type="journal article" date="2021" name="Sci. Rep.">
        <title>The genome of the diatom Chaetoceros tenuissimus carries an ancient integrated fragment of an extant virus.</title>
        <authorList>
            <person name="Hongo Y."/>
            <person name="Kimura K."/>
            <person name="Takaki Y."/>
            <person name="Yoshida Y."/>
            <person name="Baba S."/>
            <person name="Kobayashi G."/>
            <person name="Nagasaki K."/>
            <person name="Hano T."/>
            <person name="Tomaru Y."/>
        </authorList>
    </citation>
    <scope>NUCLEOTIDE SEQUENCE [LARGE SCALE GENOMIC DNA]</scope>
    <source>
        <strain evidence="2 3">NIES-3715</strain>
    </source>
</reference>
<dbReference type="EMBL" id="BLLK01000069">
    <property type="protein sequence ID" value="GFH61036.1"/>
    <property type="molecule type" value="Genomic_DNA"/>
</dbReference>
<sequence>MTVSKSTGSASVPPLSISHAREGVSVLGNSNRQGHQKPLSHEGNDKNASDADISMDLLAMPDPPTPDTRVHNKMSAAALEMRRRRRKSRRLSGHIINTSNNTHQPNQALLRTTTDGLSVPNNEITTQSDCNIENDSNRNDNQLGPSSREISREATLPVDDQKRNAAVLEQKGNVSDSVSKNEVELDVSNHATLDDSNMDWTEGDSLDLEVDDNDRESVEQGLLKQSRICFDDDSDEEEQVAPEQSTQKIELDYSDENNTCNSNRKRTRQSMLVPSQDQIHEFISDGDDRQDFFSPSKKMRMESPEKNNRQSQGRKGGRRSLLLPSEILGDDKDNQDNMDFDENITEKEQPLKIQLTERNPNTILSSETSSADSDAKMSAISITNESFGDCTNESTSVDMDEINMHIRKYCSLPLHMRFKSEEAVAIETLTGYPITSTMDKMNKEKLDNGTISTPIKLSQRSTPSSEVSPKSMNAISQQIKQSLFEKIRPLITIMENKKTQDTAQLEEATKCRVERRKGKFRYVSLDTGTKVSSKEYERRYLQHIVEGRTLRCVSSEETTNSVEKTSEPEKHASSSNHDDSNSKNILEDDIEGITIPSRDDEIPSDPEMAKAQEKLFAAMDAALDEYVDTVLRIRASKKSQG</sequence>
<feature type="compositionally biased region" description="Basic and acidic residues" evidence="1">
    <location>
        <begin position="299"/>
        <end position="308"/>
    </location>
</feature>
<gene>
    <name evidence="2" type="ORF">CTEN210_17512</name>
</gene>
<accession>A0AAD3HF57</accession>
<feature type="region of interest" description="Disordered" evidence="1">
    <location>
        <begin position="230"/>
        <end position="339"/>
    </location>
</feature>
<protein>
    <submittedName>
        <fullName evidence="2">Uncharacterized protein</fullName>
    </submittedName>
</protein>
<evidence type="ECO:0000313" key="3">
    <source>
        <dbReference type="Proteomes" id="UP001054902"/>
    </source>
</evidence>
<feature type="compositionally biased region" description="Basic and acidic residues" evidence="1">
    <location>
        <begin position="39"/>
        <end position="49"/>
    </location>
</feature>
<feature type="compositionally biased region" description="Basic and acidic residues" evidence="1">
    <location>
        <begin position="597"/>
        <end position="609"/>
    </location>
</feature>
<feature type="compositionally biased region" description="Basic and acidic residues" evidence="1">
    <location>
        <begin position="278"/>
        <end position="291"/>
    </location>
</feature>
<feature type="region of interest" description="Disordered" evidence="1">
    <location>
        <begin position="78"/>
        <end position="149"/>
    </location>
</feature>
<feature type="compositionally biased region" description="Low complexity" evidence="1">
    <location>
        <begin position="309"/>
        <end position="323"/>
    </location>
</feature>
<feature type="compositionally biased region" description="Polar residues" evidence="1">
    <location>
        <begin position="95"/>
        <end position="145"/>
    </location>
</feature>
<keyword evidence="3" id="KW-1185">Reference proteome</keyword>
<feature type="compositionally biased region" description="Polar residues" evidence="1">
    <location>
        <begin position="1"/>
        <end position="10"/>
    </location>
</feature>
<name>A0AAD3HF57_9STRA</name>
<dbReference type="AlphaFoldDB" id="A0AAD3HF57"/>
<feature type="region of interest" description="Disordered" evidence="1">
    <location>
        <begin position="450"/>
        <end position="470"/>
    </location>
</feature>
<evidence type="ECO:0000256" key="1">
    <source>
        <dbReference type="SAM" id="MobiDB-lite"/>
    </source>
</evidence>
<organism evidence="2 3">
    <name type="scientific">Chaetoceros tenuissimus</name>
    <dbReference type="NCBI Taxonomy" id="426638"/>
    <lineage>
        <taxon>Eukaryota</taxon>
        <taxon>Sar</taxon>
        <taxon>Stramenopiles</taxon>
        <taxon>Ochrophyta</taxon>
        <taxon>Bacillariophyta</taxon>
        <taxon>Coscinodiscophyceae</taxon>
        <taxon>Chaetocerotophycidae</taxon>
        <taxon>Chaetocerotales</taxon>
        <taxon>Chaetocerotaceae</taxon>
        <taxon>Chaetoceros</taxon>
    </lineage>
</organism>
<evidence type="ECO:0000313" key="2">
    <source>
        <dbReference type="EMBL" id="GFH61036.1"/>
    </source>
</evidence>
<feature type="region of interest" description="Disordered" evidence="1">
    <location>
        <begin position="553"/>
        <end position="609"/>
    </location>
</feature>
<proteinExistence type="predicted"/>